<feature type="region of interest" description="Disordered" evidence="3">
    <location>
        <begin position="682"/>
        <end position="708"/>
    </location>
</feature>
<feature type="compositionally biased region" description="Polar residues" evidence="3">
    <location>
        <begin position="806"/>
        <end position="818"/>
    </location>
</feature>
<protein>
    <submittedName>
        <fullName evidence="6">SMC5-SMC6 complex localization factor protein 2-like</fullName>
    </submittedName>
</protein>
<evidence type="ECO:0000256" key="3">
    <source>
        <dbReference type="SAM" id="MobiDB-lite"/>
    </source>
</evidence>
<dbReference type="RefSeq" id="XP_013396189.1">
    <property type="nucleotide sequence ID" value="XM_013540735.1"/>
</dbReference>
<feature type="region of interest" description="Disordered" evidence="3">
    <location>
        <begin position="621"/>
        <end position="646"/>
    </location>
</feature>
<evidence type="ECO:0000259" key="4">
    <source>
        <dbReference type="Pfam" id="PF14816"/>
    </source>
</evidence>
<feature type="compositionally biased region" description="Basic residues" evidence="3">
    <location>
        <begin position="593"/>
        <end position="603"/>
    </location>
</feature>
<feature type="compositionally biased region" description="Basic and acidic residues" evidence="3">
    <location>
        <begin position="392"/>
        <end position="408"/>
    </location>
</feature>
<dbReference type="GeneID" id="106163217"/>
<evidence type="ECO:0000256" key="1">
    <source>
        <dbReference type="ARBA" id="ARBA00010311"/>
    </source>
</evidence>
<feature type="region of interest" description="Disordered" evidence="3">
    <location>
        <begin position="550"/>
        <end position="603"/>
    </location>
</feature>
<comment type="similarity">
    <text evidence="1">Belongs to the FAM178 family.</text>
</comment>
<keyword evidence="5" id="KW-1185">Reference proteome</keyword>
<feature type="region of interest" description="Disordered" evidence="3">
    <location>
        <begin position="787"/>
        <end position="818"/>
    </location>
</feature>
<organism evidence="5 6">
    <name type="scientific">Lingula anatina</name>
    <name type="common">Brachiopod</name>
    <name type="synonym">Lingula unguis</name>
    <dbReference type="NCBI Taxonomy" id="7574"/>
    <lineage>
        <taxon>Eukaryota</taxon>
        <taxon>Metazoa</taxon>
        <taxon>Spiralia</taxon>
        <taxon>Lophotrochozoa</taxon>
        <taxon>Brachiopoda</taxon>
        <taxon>Linguliformea</taxon>
        <taxon>Lingulata</taxon>
        <taxon>Lingulida</taxon>
        <taxon>Linguloidea</taxon>
        <taxon>Lingulidae</taxon>
        <taxon>Lingula</taxon>
    </lineage>
</organism>
<evidence type="ECO:0000313" key="5">
    <source>
        <dbReference type="Proteomes" id="UP000085678"/>
    </source>
</evidence>
<proteinExistence type="inferred from homology"/>
<feature type="region of interest" description="Disordered" evidence="3">
    <location>
        <begin position="302"/>
        <end position="329"/>
    </location>
</feature>
<dbReference type="OrthoDB" id="6158547at2759"/>
<feature type="compositionally biased region" description="Basic and acidic residues" evidence="3">
    <location>
        <begin position="685"/>
        <end position="696"/>
    </location>
</feature>
<keyword evidence="2" id="KW-0175">Coiled coil</keyword>
<dbReference type="Proteomes" id="UP000085678">
    <property type="component" value="Unplaced"/>
</dbReference>
<sequence>MKRKREQSKGVQKVTKFFKALTHQGASYKQRVRLGGDSEASVIACDTSSFCKSSNSLSFDRCADPVHTPVVGAELCSPFSASVVTGASSDVKSMMNKHSFRRGKSSNHKRLSWHSQRRTSVHTATSSNLLDPFRQNVRNRNYTSQSLDTCSDIDYYRQPFWTPYFSAENLATYQYDNVTQTFLNDNCEKYGLDVNYVDHYQQKNRELYKIRHPETETNYIFDDYYAPMPCSHALLSDKQKQPTCGKSPLNENTTVMPSNENIDIEHRSEFFKHDKHTSSTSGIDCKKKDTENQLAIMELDLPSSSQAREKKRYTPDLLGSGDNPKVSPQIFNEGEENKSKEMLVHNSEINLPKISCHQAQAACDVKSAGFQELDQGQDVSNQRHLHSIDAGPSKKERGDANSKCDMSRETSPGEDITSSVQNALLTMKHINFSNNDREDVSKKLCQDHSDQGLCDLSEDGDISKIVPKKSPNGRINIGNSSVYGEKMTGKSVETTGQPSERDGSSELKPVTDGILSHFLNMSPASEGEIIDKQKHEQFSQTVYLTDTIEFPPQEQSSKPKAASRISVRNHSLESKIGQHSSRQRHHSYEHGKTKSKGIQGKKRFRHPSSDLQKVKYFQDRHGGQSGKQFKGEPSHCSSDTTRGDLHGSNMKRMQEIMPKKLLSPLALPEHIAQALEASRRNSFSLEKEKSNKEKAAADGGQAQLPSSKTVERTNSFAMIEAEFGGSNLSGGDSPSYGSEDGHQDGVTSEMTTRKTNKDPIVQRLKPDNLKSALSKLRLLTKSAIGTPQKLQRGGEAEASDSCPETVDSNTFSGISKGTTNAMRKQNMGKQHNQAGFMDNSFDLTHTDSPNGSDSDEDEDLPQVPFSILEASTRPVPGTPTKDLELEDDPSPTRDIAFPTVASPNYLFSLDGLLEEKTEKEMENQELSRMERELLEGIRQGGMKSVVDQENECEQEEELLPQHKEMLEKLMACPPQIKPTHPGETIFHHKLYGQLYSYPETLTLPNCGFVAGKSYVDKNLVKFSSSTSDPGLLLEMLTCDVIQLCFRSIACPQVFLEWLFQLMAVHPNRLVSQGAYNIFHEVLHHKTYAEGWVPSLNLLTRVFINYGATLDDLFPSPSLQPVQEGDLRRDCDKPNVHFTTKKQIDEHREAADDASTHTNKIRYCRPNLQKVLQILTFAVQKRPSSYSSSELLSVAALLARVSLDEQINYRLLEYDFQVVMTSLLDAFPAEDWPQQAIELCSVMCGLSEHHHSKVHLVQNIWPVTERGLYLQRRLAYAMLKNTVQGSVEFSDVTEFKVS</sequence>
<feature type="compositionally biased region" description="Polar residues" evidence="3">
    <location>
        <begin position="841"/>
        <end position="852"/>
    </location>
</feature>
<accession>A0A1S3IFF0</accession>
<feature type="region of interest" description="Disordered" evidence="3">
    <location>
        <begin position="97"/>
        <end position="124"/>
    </location>
</feature>
<dbReference type="PANTHER" id="PTHR16046:SF9">
    <property type="entry name" value="SMC5-SMC6 COMPLEX LOCALIZATION FACTOR PROTEIN 2"/>
    <property type="match status" value="1"/>
</dbReference>
<feature type="region of interest" description="Disordered" evidence="3">
    <location>
        <begin position="832"/>
        <end position="897"/>
    </location>
</feature>
<feature type="compositionally biased region" description="Basic residues" evidence="3">
    <location>
        <begin position="98"/>
        <end position="120"/>
    </location>
</feature>
<feature type="domain" description="Coiled-coil SMC6 And NSE5 INteracting (CANIN)" evidence="4">
    <location>
        <begin position="901"/>
        <end position="1276"/>
    </location>
</feature>
<dbReference type="KEGG" id="lak:106163217"/>
<gene>
    <name evidence="6" type="primary">LOC106163217</name>
</gene>
<reference evidence="6" key="1">
    <citation type="submission" date="2025-08" db="UniProtKB">
        <authorList>
            <consortium name="RefSeq"/>
        </authorList>
    </citation>
    <scope>IDENTIFICATION</scope>
    <source>
        <tissue evidence="6">Gonads</tissue>
    </source>
</reference>
<dbReference type="Pfam" id="PF14816">
    <property type="entry name" value="CANIN"/>
    <property type="match status" value="1"/>
</dbReference>
<dbReference type="PANTHER" id="PTHR16046">
    <property type="entry name" value="SMC5-SMC6 COMPLEX LOCALIZATION FACTOR 2"/>
    <property type="match status" value="1"/>
</dbReference>
<feature type="region of interest" description="Disordered" evidence="3">
    <location>
        <begin position="467"/>
        <end position="509"/>
    </location>
</feature>
<dbReference type="InterPro" id="IPR026161">
    <property type="entry name" value="FAM178"/>
</dbReference>
<dbReference type="InParanoid" id="A0A1S3IFF0"/>
<feature type="region of interest" description="Disordered" evidence="3">
    <location>
        <begin position="376"/>
        <end position="415"/>
    </location>
</feature>
<name>A0A1S3IFF0_LINAN</name>
<feature type="coiled-coil region" evidence="2">
    <location>
        <begin position="909"/>
        <end position="965"/>
    </location>
</feature>
<evidence type="ECO:0000256" key="2">
    <source>
        <dbReference type="SAM" id="Coils"/>
    </source>
</evidence>
<dbReference type="InterPro" id="IPR044276">
    <property type="entry name" value="CANIN_dom"/>
</dbReference>
<evidence type="ECO:0000313" key="6">
    <source>
        <dbReference type="RefSeq" id="XP_013396189.1"/>
    </source>
</evidence>
<feature type="region of interest" description="Disordered" evidence="3">
    <location>
        <begin position="723"/>
        <end position="768"/>
    </location>
</feature>